<keyword evidence="3" id="KW-1185">Reference proteome</keyword>
<sequence length="369" mass="40477">MWGCNDKFRSVITGERGTASVKVSAARIRQGGRAGGDQETSEMNPSDGTTREFALNHIFHVVSRSDVLNIVRQRAAERLSKDDDTLYTHGQQQPTHYGNDTCASIRINILMDTWEGMAGCSEIEKLLIGSAYQSSRTKQTINFNEQSERFRFLHFGGLLLAEDKGSFVGPNLTKGPIGPVHSSTTRATRLLSLLALPSVYASGINKQNAEGARGPLNVNIHASGTDDIFLFLLSRRCLSPLNSKFSSRGKDAKQLQKESRLCKFSIYLNEITLAVRTNSIARLPITRRTLSGVNSAGPQWDSNKFNGRARRAGGRPGGGGTTRSTGLHGWRSENAFYSPPLPTPPRRGERQVSVGLEGDDRVYPRASVR</sequence>
<evidence type="ECO:0000313" key="2">
    <source>
        <dbReference type="EMBL" id="KYM97906.1"/>
    </source>
</evidence>
<name>A0A195CCE8_9HYME</name>
<feature type="region of interest" description="Disordered" evidence="1">
    <location>
        <begin position="28"/>
        <end position="48"/>
    </location>
</feature>
<dbReference type="Proteomes" id="UP000078542">
    <property type="component" value="Unassembled WGS sequence"/>
</dbReference>
<feature type="region of interest" description="Disordered" evidence="1">
    <location>
        <begin position="292"/>
        <end position="369"/>
    </location>
</feature>
<accession>A0A195CCE8</accession>
<gene>
    <name evidence="2" type="ORF">ALC62_11252</name>
</gene>
<proteinExistence type="predicted"/>
<protein>
    <submittedName>
        <fullName evidence="2">Uncharacterized protein</fullName>
    </submittedName>
</protein>
<dbReference type="EMBL" id="KQ978023">
    <property type="protein sequence ID" value="KYM97906.1"/>
    <property type="molecule type" value="Genomic_DNA"/>
</dbReference>
<evidence type="ECO:0000313" key="3">
    <source>
        <dbReference type="Proteomes" id="UP000078542"/>
    </source>
</evidence>
<organism evidence="2 3">
    <name type="scientific">Cyphomyrmex costatus</name>
    <dbReference type="NCBI Taxonomy" id="456900"/>
    <lineage>
        <taxon>Eukaryota</taxon>
        <taxon>Metazoa</taxon>
        <taxon>Ecdysozoa</taxon>
        <taxon>Arthropoda</taxon>
        <taxon>Hexapoda</taxon>
        <taxon>Insecta</taxon>
        <taxon>Pterygota</taxon>
        <taxon>Neoptera</taxon>
        <taxon>Endopterygota</taxon>
        <taxon>Hymenoptera</taxon>
        <taxon>Apocrita</taxon>
        <taxon>Aculeata</taxon>
        <taxon>Formicoidea</taxon>
        <taxon>Formicidae</taxon>
        <taxon>Myrmicinae</taxon>
        <taxon>Cyphomyrmex</taxon>
    </lineage>
</organism>
<evidence type="ECO:0000256" key="1">
    <source>
        <dbReference type="SAM" id="MobiDB-lite"/>
    </source>
</evidence>
<feature type="compositionally biased region" description="Polar residues" evidence="1">
    <location>
        <begin position="292"/>
        <end position="305"/>
    </location>
</feature>
<dbReference type="AlphaFoldDB" id="A0A195CCE8"/>
<reference evidence="2 3" key="1">
    <citation type="submission" date="2016-03" db="EMBL/GenBank/DDBJ databases">
        <title>Cyphomyrmex costatus WGS genome.</title>
        <authorList>
            <person name="Nygaard S."/>
            <person name="Hu H."/>
            <person name="Boomsma J."/>
            <person name="Zhang G."/>
        </authorList>
    </citation>
    <scope>NUCLEOTIDE SEQUENCE [LARGE SCALE GENOMIC DNA]</scope>
    <source>
        <strain evidence="2">MS0001</strain>
        <tissue evidence="2">Whole body</tissue>
    </source>
</reference>